<comment type="caution">
    <text evidence="2">The sequence shown here is derived from an EMBL/GenBank/DDBJ whole genome shotgun (WGS) entry which is preliminary data.</text>
</comment>
<protein>
    <submittedName>
        <fullName evidence="2">Respiratory burst oxidase-like protein E</fullName>
    </submittedName>
</protein>
<evidence type="ECO:0000313" key="2">
    <source>
        <dbReference type="EMBL" id="KAJ6811671.1"/>
    </source>
</evidence>
<accession>A0AAX6F6L5</accession>
<name>A0AAX6F6L5_IRIPA</name>
<feature type="region of interest" description="Disordered" evidence="1">
    <location>
        <begin position="48"/>
        <end position="67"/>
    </location>
</feature>
<keyword evidence="3" id="KW-1185">Reference proteome</keyword>
<feature type="region of interest" description="Disordered" evidence="1">
    <location>
        <begin position="1"/>
        <end position="27"/>
    </location>
</feature>
<gene>
    <name evidence="2" type="ORF">M6B38_152695</name>
</gene>
<sequence length="67" mass="7418">MGVNIRSRLGRTRTCNEENYQGSPSTSPMELIHVMEWTLQALPRCQSDQKPHLPGGAVTLKGIKPVT</sequence>
<reference evidence="2" key="2">
    <citation type="submission" date="2023-04" db="EMBL/GenBank/DDBJ databases">
        <authorList>
            <person name="Bruccoleri R.E."/>
            <person name="Oakeley E.J."/>
            <person name="Faust A.-M."/>
            <person name="Dessus-Babus S."/>
            <person name="Altorfer M."/>
            <person name="Burckhardt D."/>
            <person name="Oertli M."/>
            <person name="Naumann U."/>
            <person name="Petersen F."/>
            <person name="Wong J."/>
        </authorList>
    </citation>
    <scope>NUCLEOTIDE SEQUENCE</scope>
    <source>
        <strain evidence="2">GSM-AAB239-AS_SAM_17_03QT</strain>
        <tissue evidence="2">Leaf</tissue>
    </source>
</reference>
<proteinExistence type="predicted"/>
<dbReference type="AlphaFoldDB" id="A0AAX6F6L5"/>
<dbReference type="EMBL" id="JANAVB010031419">
    <property type="protein sequence ID" value="KAJ6811671.1"/>
    <property type="molecule type" value="Genomic_DNA"/>
</dbReference>
<reference evidence="2" key="1">
    <citation type="journal article" date="2023" name="GigaByte">
        <title>Genome assembly of the bearded iris, Iris pallida Lam.</title>
        <authorList>
            <person name="Bruccoleri R.E."/>
            <person name="Oakeley E.J."/>
            <person name="Faust A.M.E."/>
            <person name="Altorfer M."/>
            <person name="Dessus-Babus S."/>
            <person name="Burckhardt D."/>
            <person name="Oertli M."/>
            <person name="Naumann U."/>
            <person name="Petersen F."/>
            <person name="Wong J."/>
        </authorList>
    </citation>
    <scope>NUCLEOTIDE SEQUENCE</scope>
    <source>
        <strain evidence="2">GSM-AAB239-AS_SAM_17_03QT</strain>
    </source>
</reference>
<organism evidence="2 3">
    <name type="scientific">Iris pallida</name>
    <name type="common">Sweet iris</name>
    <dbReference type="NCBI Taxonomy" id="29817"/>
    <lineage>
        <taxon>Eukaryota</taxon>
        <taxon>Viridiplantae</taxon>
        <taxon>Streptophyta</taxon>
        <taxon>Embryophyta</taxon>
        <taxon>Tracheophyta</taxon>
        <taxon>Spermatophyta</taxon>
        <taxon>Magnoliopsida</taxon>
        <taxon>Liliopsida</taxon>
        <taxon>Asparagales</taxon>
        <taxon>Iridaceae</taxon>
        <taxon>Iridoideae</taxon>
        <taxon>Irideae</taxon>
        <taxon>Iris</taxon>
    </lineage>
</organism>
<dbReference type="Proteomes" id="UP001140949">
    <property type="component" value="Unassembled WGS sequence"/>
</dbReference>
<evidence type="ECO:0000313" key="3">
    <source>
        <dbReference type="Proteomes" id="UP001140949"/>
    </source>
</evidence>
<evidence type="ECO:0000256" key="1">
    <source>
        <dbReference type="SAM" id="MobiDB-lite"/>
    </source>
</evidence>
<feature type="compositionally biased region" description="Polar residues" evidence="1">
    <location>
        <begin position="17"/>
        <end position="27"/>
    </location>
</feature>